<name>A0ABV0QH79_9TELE</name>
<evidence type="ECO:0000313" key="2">
    <source>
        <dbReference type="Proteomes" id="UP001434883"/>
    </source>
</evidence>
<keyword evidence="2" id="KW-1185">Reference proteome</keyword>
<gene>
    <name evidence="1" type="ORF">XENOCAPTIV_002647</name>
</gene>
<protein>
    <submittedName>
        <fullName evidence="1">Uncharacterized protein</fullName>
    </submittedName>
</protein>
<sequence>DLTAVTAWLSCEAGRWSDGRYGGGMFVESACTHTHMQRYIFMDENTNWLALFNPLSGGARVTTTASWKDNHAHIAQAFPRGRGGSKGAEK</sequence>
<comment type="caution">
    <text evidence="1">The sequence shown here is derived from an EMBL/GenBank/DDBJ whole genome shotgun (WGS) entry which is preliminary data.</text>
</comment>
<dbReference type="Proteomes" id="UP001434883">
    <property type="component" value="Unassembled WGS sequence"/>
</dbReference>
<dbReference type="EMBL" id="JAHRIN010009672">
    <property type="protein sequence ID" value="MEQ2194766.1"/>
    <property type="molecule type" value="Genomic_DNA"/>
</dbReference>
<organism evidence="1 2">
    <name type="scientific">Xenoophorus captivus</name>
    <dbReference type="NCBI Taxonomy" id="1517983"/>
    <lineage>
        <taxon>Eukaryota</taxon>
        <taxon>Metazoa</taxon>
        <taxon>Chordata</taxon>
        <taxon>Craniata</taxon>
        <taxon>Vertebrata</taxon>
        <taxon>Euteleostomi</taxon>
        <taxon>Actinopterygii</taxon>
        <taxon>Neopterygii</taxon>
        <taxon>Teleostei</taxon>
        <taxon>Neoteleostei</taxon>
        <taxon>Acanthomorphata</taxon>
        <taxon>Ovalentaria</taxon>
        <taxon>Atherinomorphae</taxon>
        <taxon>Cyprinodontiformes</taxon>
        <taxon>Goodeidae</taxon>
        <taxon>Xenoophorus</taxon>
    </lineage>
</organism>
<accession>A0ABV0QH79</accession>
<proteinExistence type="predicted"/>
<reference evidence="1 2" key="1">
    <citation type="submission" date="2021-06" db="EMBL/GenBank/DDBJ databases">
        <authorList>
            <person name="Palmer J.M."/>
        </authorList>
    </citation>
    <scope>NUCLEOTIDE SEQUENCE [LARGE SCALE GENOMIC DNA]</scope>
    <source>
        <strain evidence="1 2">XC_2019</strain>
        <tissue evidence="1">Muscle</tissue>
    </source>
</reference>
<evidence type="ECO:0000313" key="1">
    <source>
        <dbReference type="EMBL" id="MEQ2194766.1"/>
    </source>
</evidence>
<feature type="non-terminal residue" evidence="1">
    <location>
        <position position="1"/>
    </location>
</feature>